<dbReference type="InterPro" id="IPR036390">
    <property type="entry name" value="WH_DNA-bd_sf"/>
</dbReference>
<evidence type="ECO:0000313" key="3">
    <source>
        <dbReference type="EMBL" id="TFU98076.1"/>
    </source>
</evidence>
<dbReference type="RefSeq" id="WP_135181759.1">
    <property type="nucleotide sequence ID" value="NZ_JADGKZ010000005.1"/>
</dbReference>
<dbReference type="InterPro" id="IPR001845">
    <property type="entry name" value="HTH_ArsR_DNA-bd_dom"/>
</dbReference>
<dbReference type="InterPro" id="IPR036388">
    <property type="entry name" value="WH-like_DNA-bd_sf"/>
</dbReference>
<dbReference type="SUPFAM" id="SSF46785">
    <property type="entry name" value="Winged helix' DNA-binding domain"/>
    <property type="match status" value="1"/>
</dbReference>
<comment type="caution">
    <text evidence="3">The sequence shown here is derived from an EMBL/GenBank/DDBJ whole genome shotgun (WGS) entry which is preliminary data.</text>
</comment>
<gene>
    <name evidence="3" type="ORF">E4T82_04975</name>
</gene>
<evidence type="ECO:0000313" key="4">
    <source>
        <dbReference type="Proteomes" id="UP000297253"/>
    </source>
</evidence>
<dbReference type="InterPro" id="IPR011991">
    <property type="entry name" value="ArsR-like_HTH"/>
</dbReference>
<name>A0A4Y9JDF3_9STRE</name>
<proteinExistence type="predicted"/>
<dbReference type="OrthoDB" id="2233991at2"/>
<dbReference type="CDD" id="cd00090">
    <property type="entry name" value="HTH_ARSR"/>
    <property type="match status" value="1"/>
</dbReference>
<dbReference type="GO" id="GO:0003677">
    <property type="term" value="F:DNA binding"/>
    <property type="evidence" value="ECO:0007669"/>
    <property type="project" value="UniProtKB-KW"/>
</dbReference>
<dbReference type="GO" id="GO:0003700">
    <property type="term" value="F:DNA-binding transcription factor activity"/>
    <property type="evidence" value="ECO:0007669"/>
    <property type="project" value="InterPro"/>
</dbReference>
<sequence length="345" mass="40232">MELLYSKHRSEIVEFLMAPFYVQKKQIEEAEERSQKAKEILKEALLVEQQLESLFEDMTERLPTYLFGANFSFLHYLYFELLEVGQDPKTLEEACQLIAEVSQETAERALRFALVAISRGEDNQEADLLELLEQTDLKAEEKWEWFQAIRRPLDTIREQLALVSAVAPLYRPFYEQFQRQRTEFVQQFSCEEIFGEYGLYKSVCIEELGYDEIQFFVISPWLVHFSYVCNSHYKIHPAILCVSVDIDKLLLTDQSMDEDLLTATLKIMSDETRYKVMVALTKPHAKSKDIAEQLNITGAAVSFHTQKLINAKLLLFNTNDKTVKFDANKSLLREMIAKLEEDFDL</sequence>
<feature type="domain" description="HTH arsR-type" evidence="2">
    <location>
        <begin position="253"/>
        <end position="345"/>
    </location>
</feature>
<dbReference type="Proteomes" id="UP000297253">
    <property type="component" value="Unassembled WGS sequence"/>
</dbReference>
<dbReference type="Gene3D" id="1.10.10.10">
    <property type="entry name" value="Winged helix-like DNA-binding domain superfamily/Winged helix DNA-binding domain"/>
    <property type="match status" value="1"/>
</dbReference>
<evidence type="ECO:0000259" key="2">
    <source>
        <dbReference type="PROSITE" id="PS50987"/>
    </source>
</evidence>
<dbReference type="EMBL" id="SPPD01000005">
    <property type="protein sequence ID" value="TFU98076.1"/>
    <property type="molecule type" value="Genomic_DNA"/>
</dbReference>
<protein>
    <submittedName>
        <fullName evidence="3">ArsR family transcriptional regulator</fullName>
    </submittedName>
</protein>
<reference evidence="3 4" key="1">
    <citation type="submission" date="2019-03" db="EMBL/GenBank/DDBJ databases">
        <title>Diversity of the mouse oral microbiome.</title>
        <authorList>
            <person name="Joseph S."/>
            <person name="Aduse-Opoku J."/>
            <person name="Curtis M."/>
            <person name="Wade W."/>
            <person name="Hashim A."/>
        </authorList>
    </citation>
    <scope>NUCLEOTIDE SEQUENCE [LARGE SCALE GENOMIC DNA]</scope>
    <source>
        <strain evidence="3 4">WM131</strain>
    </source>
</reference>
<accession>A0A4Y9JDF3</accession>
<keyword evidence="1" id="KW-0238">DNA-binding</keyword>
<dbReference type="SMART" id="SM00418">
    <property type="entry name" value="HTH_ARSR"/>
    <property type="match status" value="1"/>
</dbReference>
<evidence type="ECO:0000256" key="1">
    <source>
        <dbReference type="ARBA" id="ARBA00023125"/>
    </source>
</evidence>
<dbReference type="PROSITE" id="PS50987">
    <property type="entry name" value="HTH_ARSR_2"/>
    <property type="match status" value="1"/>
</dbReference>
<organism evidence="3 4">
    <name type="scientific">Streptococcus cuniculi</name>
    <dbReference type="NCBI Taxonomy" id="1432788"/>
    <lineage>
        <taxon>Bacteria</taxon>
        <taxon>Bacillati</taxon>
        <taxon>Bacillota</taxon>
        <taxon>Bacilli</taxon>
        <taxon>Lactobacillales</taxon>
        <taxon>Streptococcaceae</taxon>
        <taxon>Streptococcus</taxon>
    </lineage>
</organism>
<dbReference type="AlphaFoldDB" id="A0A4Y9JDF3"/>